<evidence type="ECO:0000259" key="2">
    <source>
        <dbReference type="PROSITE" id="PS50975"/>
    </source>
</evidence>
<name>A0ABW8GJN0_9PROT</name>
<dbReference type="InterPro" id="IPR040803">
    <property type="entry name" value="MfnD_preATP-grasp"/>
</dbReference>
<reference evidence="3 4" key="1">
    <citation type="submission" date="2024-11" db="EMBL/GenBank/DDBJ databases">
        <authorList>
            <person name="Kaparullina E.N."/>
            <person name="Delegan Y.A."/>
            <person name="Doronina N.V."/>
        </authorList>
    </citation>
    <scope>NUCLEOTIDE SEQUENCE [LARGE SCALE GENOMIC DNA]</scope>
    <source>
        <strain evidence="3 4">7sh_L</strain>
    </source>
</reference>
<dbReference type="Gene3D" id="3.30.470.20">
    <property type="entry name" value="ATP-grasp fold, B domain"/>
    <property type="match status" value="1"/>
</dbReference>
<evidence type="ECO:0000313" key="3">
    <source>
        <dbReference type="EMBL" id="MFJ5445389.1"/>
    </source>
</evidence>
<sequence>MRILVCEYLTAGGLYREPIPPMLVKEAVLMRDAMLDAMRCISGMRIFTTHDDRVPSPGHVDSCHVLQGDDLPWQEWALLMAEVDLVWLVAPESAGVLLQMTALVESSGKMLLSSTSSAVEVASSKWQTFQHLHRAGVAVVETTRAPAYPAAPQGWVVKPDDGVSCDGARYFHEVAALECWLSDMPADYIIQPYVEGQAASLTMLCRDGKAWLLACNQQIVEFDQGEIAYRGGVVNGLVEQWQGFEQVARQVAAAIPGLFGYVGVDLIVGLDGRLHVLEVNPRLTTSFAGLQAAMAYNPARLLLDLLYNADFTLPAELQRNRIEINLND</sequence>
<dbReference type="RefSeq" id="WP_400879610.1">
    <property type="nucleotide sequence ID" value="NZ_JBIWXY010000001.1"/>
</dbReference>
<dbReference type="InterPro" id="IPR024710">
    <property type="entry name" value="MfnD"/>
</dbReference>
<protein>
    <submittedName>
        <fullName evidence="3">ATP-grasp domain-containing protein</fullName>
    </submittedName>
</protein>
<feature type="domain" description="ATP-grasp" evidence="2">
    <location>
        <begin position="113"/>
        <end position="307"/>
    </location>
</feature>
<keyword evidence="4" id="KW-1185">Reference proteome</keyword>
<dbReference type="Pfam" id="PF18301">
    <property type="entry name" value="preATP-grasp_3"/>
    <property type="match status" value="1"/>
</dbReference>
<dbReference type="InterPro" id="IPR011761">
    <property type="entry name" value="ATP-grasp"/>
</dbReference>
<evidence type="ECO:0000256" key="1">
    <source>
        <dbReference type="PROSITE-ProRule" id="PRU00409"/>
    </source>
</evidence>
<organism evidence="3 4">
    <name type="scientific">Methylobacillus methanolivorans</name>
    <dbReference type="NCBI Taxonomy" id="1848927"/>
    <lineage>
        <taxon>Bacteria</taxon>
        <taxon>Pseudomonadati</taxon>
        <taxon>Pseudomonadota</taxon>
        <taxon>Betaproteobacteria</taxon>
        <taxon>Nitrosomonadales</taxon>
        <taxon>Methylophilaceae</taxon>
        <taxon>Methylobacillus</taxon>
    </lineage>
</organism>
<dbReference type="Gene3D" id="2.30.36.100">
    <property type="match status" value="1"/>
</dbReference>
<dbReference type="EMBL" id="JBIWXY010000001">
    <property type="protein sequence ID" value="MFJ5445389.1"/>
    <property type="molecule type" value="Genomic_DNA"/>
</dbReference>
<keyword evidence="1" id="KW-0067">ATP-binding</keyword>
<dbReference type="Proteomes" id="UP001617669">
    <property type="component" value="Unassembled WGS sequence"/>
</dbReference>
<comment type="caution">
    <text evidence="3">The sequence shown here is derived from an EMBL/GenBank/DDBJ whole genome shotgun (WGS) entry which is preliminary data.</text>
</comment>
<dbReference type="SUPFAM" id="SSF56059">
    <property type="entry name" value="Glutathione synthetase ATP-binding domain-like"/>
    <property type="match status" value="1"/>
</dbReference>
<dbReference type="PIRSF" id="PIRSF016766">
    <property type="entry name" value="UCP016766_ATPgrasp"/>
    <property type="match status" value="1"/>
</dbReference>
<evidence type="ECO:0000313" key="4">
    <source>
        <dbReference type="Proteomes" id="UP001617669"/>
    </source>
</evidence>
<proteinExistence type="predicted"/>
<keyword evidence="1" id="KW-0547">Nucleotide-binding</keyword>
<accession>A0ABW8GJN0</accession>
<dbReference type="Gene3D" id="3.40.50.11770">
    <property type="match status" value="1"/>
</dbReference>
<gene>
    <name evidence="3" type="ORF">ACIKP9_04040</name>
</gene>
<dbReference type="PROSITE" id="PS50975">
    <property type="entry name" value="ATP_GRASP"/>
    <property type="match status" value="1"/>
</dbReference>
<dbReference type="Pfam" id="PF02655">
    <property type="entry name" value="ATP-grasp_3"/>
    <property type="match status" value="1"/>
</dbReference>
<dbReference type="InterPro" id="IPR003806">
    <property type="entry name" value="ATP-grasp_PylC-type"/>
</dbReference>